<proteinExistence type="predicted"/>
<reference evidence="5" key="1">
    <citation type="journal article" date="2019" name="Int. J. Syst. Evol. Microbiol.">
        <title>The Global Catalogue of Microorganisms (GCM) 10K type strain sequencing project: providing services to taxonomists for standard genome sequencing and annotation.</title>
        <authorList>
            <consortium name="The Broad Institute Genomics Platform"/>
            <consortium name="The Broad Institute Genome Sequencing Center for Infectious Disease"/>
            <person name="Wu L."/>
            <person name="Ma J."/>
        </authorList>
    </citation>
    <scope>NUCLEOTIDE SEQUENCE [LARGE SCALE GENOMIC DNA]</scope>
    <source>
        <strain evidence="5">JCM 17024</strain>
    </source>
</reference>
<dbReference type="RefSeq" id="WP_344818117.1">
    <property type="nucleotide sequence ID" value="NZ_BAABCP010000001.1"/>
</dbReference>
<comment type="caution">
    <text evidence="4">The sequence shown here is derived from an EMBL/GenBank/DDBJ whole genome shotgun (WGS) entry which is preliminary data.</text>
</comment>
<evidence type="ECO:0000256" key="1">
    <source>
        <dbReference type="ARBA" id="ARBA00022729"/>
    </source>
</evidence>
<dbReference type="InterPro" id="IPR000914">
    <property type="entry name" value="SBP_5_dom"/>
</dbReference>
<dbReference type="Pfam" id="PF00496">
    <property type="entry name" value="SBP_bac_5"/>
    <property type="match status" value="1"/>
</dbReference>
<evidence type="ECO:0000313" key="5">
    <source>
        <dbReference type="Proteomes" id="UP001501591"/>
    </source>
</evidence>
<sequence length="501" mass="52420">MRSKFLGVIALIAVAALTATACSTDGQSPVDDGDAPESVIRIGMTTEAGSNYDPITNPNAFVAGYVSPVFDTLLVADGDTLGPGLVEEWDVEGERITLHLREGVTFHDGSPVDAEAVVANLERARDDERSVVRRDLETVQSATAVSTTEVELIVPSGSGAVLAALAGRAGMVGSPAAFVEEDYSIKPIGAGPWTVSDDSVVGQRMVYTAYDGYWNPDVQGVDRIEIQLVDAQTAPNALLGGQIDIGTVEARPDQIPTIEEAGFSLQTFPEVAYQHLMYMAKDGPLGDPRVRQAISLGIDRQSISDDVLQGACVPQAAVQALPGADGIEAPARDVDAAKALLAEAGFSDGVEFDVVVSSAGPGSTILQAIQGQLEAVGITININPLARAQLLSTYVEGGADAYWTVNTGDFDSAPLVAQLSTTMSPGGSDADLDQLAAEGADATDPAERAAIYTKWNERFAEGAFGVGLCNLTLPYMVREGVEGLQVKMPLHIDPRGLTMGE</sequence>
<keyword evidence="1 2" id="KW-0732">Signal</keyword>
<dbReference type="Gene3D" id="3.10.105.10">
    <property type="entry name" value="Dipeptide-binding Protein, Domain 3"/>
    <property type="match status" value="1"/>
</dbReference>
<dbReference type="Gene3D" id="3.40.190.10">
    <property type="entry name" value="Periplasmic binding protein-like II"/>
    <property type="match status" value="1"/>
</dbReference>
<organism evidence="4 5">
    <name type="scientific">Microbacterium soli</name>
    <dbReference type="NCBI Taxonomy" id="446075"/>
    <lineage>
        <taxon>Bacteria</taxon>
        <taxon>Bacillati</taxon>
        <taxon>Actinomycetota</taxon>
        <taxon>Actinomycetes</taxon>
        <taxon>Micrococcales</taxon>
        <taxon>Microbacteriaceae</taxon>
        <taxon>Microbacterium</taxon>
    </lineage>
</organism>
<evidence type="ECO:0000313" key="4">
    <source>
        <dbReference type="EMBL" id="GAA3931087.1"/>
    </source>
</evidence>
<protein>
    <submittedName>
        <fullName evidence="4">ABC transporter substrate-binding protein</fullName>
    </submittedName>
</protein>
<feature type="chain" id="PRO_5047359878" evidence="2">
    <location>
        <begin position="22"/>
        <end position="501"/>
    </location>
</feature>
<dbReference type="Gene3D" id="3.90.76.10">
    <property type="entry name" value="Dipeptide-binding Protein, Domain 1"/>
    <property type="match status" value="1"/>
</dbReference>
<evidence type="ECO:0000256" key="2">
    <source>
        <dbReference type="SAM" id="SignalP"/>
    </source>
</evidence>
<keyword evidence="5" id="KW-1185">Reference proteome</keyword>
<feature type="signal peptide" evidence="2">
    <location>
        <begin position="1"/>
        <end position="21"/>
    </location>
</feature>
<dbReference type="Proteomes" id="UP001501591">
    <property type="component" value="Unassembled WGS sequence"/>
</dbReference>
<feature type="domain" description="Solute-binding protein family 5" evidence="3">
    <location>
        <begin position="81"/>
        <end position="417"/>
    </location>
</feature>
<dbReference type="SUPFAM" id="SSF53850">
    <property type="entry name" value="Periplasmic binding protein-like II"/>
    <property type="match status" value="1"/>
</dbReference>
<dbReference type="PANTHER" id="PTHR30290">
    <property type="entry name" value="PERIPLASMIC BINDING COMPONENT OF ABC TRANSPORTER"/>
    <property type="match status" value="1"/>
</dbReference>
<dbReference type="InterPro" id="IPR030678">
    <property type="entry name" value="Peptide/Ni-bd"/>
</dbReference>
<dbReference type="PIRSF" id="PIRSF002741">
    <property type="entry name" value="MppA"/>
    <property type="match status" value="1"/>
</dbReference>
<accession>A0ABP7MW31</accession>
<dbReference type="InterPro" id="IPR039424">
    <property type="entry name" value="SBP_5"/>
</dbReference>
<dbReference type="PANTHER" id="PTHR30290:SF38">
    <property type="entry name" value="D,D-DIPEPTIDE-BINDING PERIPLASMIC PROTEIN DDPA-RELATED"/>
    <property type="match status" value="1"/>
</dbReference>
<dbReference type="PROSITE" id="PS51257">
    <property type="entry name" value="PROKAR_LIPOPROTEIN"/>
    <property type="match status" value="1"/>
</dbReference>
<evidence type="ECO:0000259" key="3">
    <source>
        <dbReference type="Pfam" id="PF00496"/>
    </source>
</evidence>
<name>A0ABP7MW31_9MICO</name>
<gene>
    <name evidence="4" type="ORF">GCM10022383_07030</name>
</gene>
<dbReference type="EMBL" id="BAABCP010000001">
    <property type="protein sequence ID" value="GAA3931087.1"/>
    <property type="molecule type" value="Genomic_DNA"/>
</dbReference>
<dbReference type="CDD" id="cd00995">
    <property type="entry name" value="PBP2_NikA_DppA_OppA_like"/>
    <property type="match status" value="1"/>
</dbReference>